<name>A0A369N3E8_EGGLN</name>
<evidence type="ECO:0000259" key="2">
    <source>
        <dbReference type="Pfam" id="PF13421"/>
    </source>
</evidence>
<protein>
    <submittedName>
        <fullName evidence="3">SPFH domain-containing protein</fullName>
    </submittedName>
</protein>
<dbReference type="OMA" id="QFASNKM"/>
<gene>
    <name evidence="3" type="ORF">GO726_05020</name>
</gene>
<accession>A0A369N3E8</accession>
<feature type="domain" description="SPFH" evidence="2">
    <location>
        <begin position="54"/>
        <end position="276"/>
    </location>
</feature>
<dbReference type="GeneID" id="69511865"/>
<dbReference type="Proteomes" id="UP000436429">
    <property type="component" value="Unassembled WGS sequence"/>
</dbReference>
<dbReference type="CDD" id="cd03408">
    <property type="entry name" value="SPFH_like_u1"/>
    <property type="match status" value="1"/>
</dbReference>
<sequence>MGLIKAMGGSTRGVLADSWRDFFYCESLDASTLASKGQKKTGNPDRSSNAKGDENVISNGSIVAINDGQCMIIVESGAVVDLCAEPGEYLYETSSEPSVFYGPLGANVKSTFKEMQRRIGFGGSPGKDQRVYYFNIKEIVGNKYGTPNPVPFRVVDANIGLDIDIAVRCNGEYSYRIDNPLLFYRNVCGNVETTYTKDQLDSQLKSELLTALQPAFSRISAAGVRYSNVPAHTRELAALLNEELTDTWRSLRGMSVVSFGMNSIRASEEDELVIKRLQSAAVMRDPNMAAANLVAAQSDAMRIAAGNANGAANGFIGLGLANMTGGTDAGRLFTDAATSFHHSGSFNQQNWTCSCGVKNSGNFCQNCGKERCSDSAWTCPSCGTSSAGNYCSQCGKARTQP</sequence>
<comment type="caution">
    <text evidence="3">The sequence shown here is derived from an EMBL/GenBank/DDBJ whole genome shotgun (WGS) entry which is preliminary data.</text>
</comment>
<reference evidence="3 4" key="1">
    <citation type="submission" date="2019-11" db="EMBL/GenBank/DDBJ databases">
        <title>Whole genome shotgun sequencing (WGS) data from Adlercreutzia equolifaciens ResAG-91, Eggerthella lenta MRI-F36, MRI-F37, MRI-F40, ResAG-49, ResAG-88, ResAG-121, ResAG-145, and Gordonibacter sp. ResAG-5, ResAG-26, ResAG-43, ResAG-50, ResAG-59.</title>
        <authorList>
            <person name="Stoll D.A."/>
            <person name="Danylec N."/>
            <person name="Franz C.M.A.P."/>
            <person name="Huch M."/>
        </authorList>
    </citation>
    <scope>NUCLEOTIDE SEQUENCE [LARGE SCALE GENOMIC DNA]</scope>
    <source>
        <strain evidence="3 4">ResAG-88</strain>
    </source>
</reference>
<evidence type="ECO:0000313" key="4">
    <source>
        <dbReference type="Proteomes" id="UP000436429"/>
    </source>
</evidence>
<dbReference type="RefSeq" id="WP_015761243.1">
    <property type="nucleotide sequence ID" value="NZ_AP031442.1"/>
</dbReference>
<dbReference type="Pfam" id="PF13421">
    <property type="entry name" value="Band_7_1"/>
    <property type="match status" value="1"/>
</dbReference>
<evidence type="ECO:0000256" key="1">
    <source>
        <dbReference type="SAM" id="MobiDB-lite"/>
    </source>
</evidence>
<dbReference type="AlphaFoldDB" id="A0A369N3E8"/>
<organism evidence="3 4">
    <name type="scientific">Eggerthella lenta</name>
    <name type="common">Eubacterium lentum</name>
    <dbReference type="NCBI Taxonomy" id="84112"/>
    <lineage>
        <taxon>Bacteria</taxon>
        <taxon>Bacillati</taxon>
        <taxon>Actinomycetota</taxon>
        <taxon>Coriobacteriia</taxon>
        <taxon>Eggerthellales</taxon>
        <taxon>Eggerthellaceae</taxon>
        <taxon>Eggerthella</taxon>
    </lineage>
</organism>
<evidence type="ECO:0000313" key="3">
    <source>
        <dbReference type="EMBL" id="MVN32528.1"/>
    </source>
</evidence>
<dbReference type="InterPro" id="IPR033880">
    <property type="entry name" value="SPFH_YdjI"/>
</dbReference>
<dbReference type="EMBL" id="WPOM01000007">
    <property type="protein sequence ID" value="MVN32528.1"/>
    <property type="molecule type" value="Genomic_DNA"/>
</dbReference>
<proteinExistence type="predicted"/>
<feature type="region of interest" description="Disordered" evidence="1">
    <location>
        <begin position="35"/>
        <end position="54"/>
    </location>
</feature>